<evidence type="ECO:0000256" key="3">
    <source>
        <dbReference type="ARBA" id="ARBA00023125"/>
    </source>
</evidence>
<accession>A0A6M8SNQ3</accession>
<keyword evidence="1" id="KW-0678">Repressor</keyword>
<dbReference type="GO" id="GO:0000976">
    <property type="term" value="F:transcription cis-regulatory region binding"/>
    <property type="evidence" value="ECO:0007669"/>
    <property type="project" value="TreeGrafter"/>
</dbReference>
<dbReference type="EMBL" id="CP054143">
    <property type="protein sequence ID" value="QKJ65808.1"/>
    <property type="molecule type" value="Genomic_DNA"/>
</dbReference>
<evidence type="ECO:0000256" key="4">
    <source>
        <dbReference type="ARBA" id="ARBA00023163"/>
    </source>
</evidence>
<reference evidence="7 8" key="1">
    <citation type="submission" date="2020-05" db="EMBL/GenBank/DDBJ databases">
        <title>Complete genome sequence of Deefgea sp. D17.</title>
        <authorList>
            <person name="Bae J.-W."/>
            <person name="Han J.E."/>
        </authorList>
    </citation>
    <scope>NUCLEOTIDE SEQUENCE [LARGE SCALE GENOMIC DNA]</scope>
    <source>
        <strain evidence="7 8">D17</strain>
    </source>
</reference>
<dbReference type="PANTHER" id="PTHR30055:SF146">
    <property type="entry name" value="HTH-TYPE TRANSCRIPTIONAL DUAL REGULATOR CECR"/>
    <property type="match status" value="1"/>
</dbReference>
<dbReference type="Proteomes" id="UP000504844">
    <property type="component" value="Chromosome"/>
</dbReference>
<sequence length="204" mass="22289">MPSSSPLNQAKRQQILDGARRIFIELGFASSSVEKIAKAAGVAKGTIYNYFDSKEALFVALIAGECGGETHLPALTQLLDAPIEAVLNRFAHQWLSSLLQEEQAALFRIVLAEVMQFPALGQLIESSGPAQVVQRLSEYLAQLNQDEILQIDDARLAAEQLLALSDAGITRQMQLSVSNPSSNQIELHVNSAVNVFLRAYRRAN</sequence>
<dbReference type="Gene3D" id="1.10.10.60">
    <property type="entry name" value="Homeodomain-like"/>
    <property type="match status" value="1"/>
</dbReference>
<feature type="DNA-binding region" description="H-T-H motif" evidence="5">
    <location>
        <begin position="32"/>
        <end position="51"/>
    </location>
</feature>
<dbReference type="PRINTS" id="PR00455">
    <property type="entry name" value="HTHTETR"/>
</dbReference>
<name>A0A6M8SNQ3_9NEIS</name>
<dbReference type="Pfam" id="PF14246">
    <property type="entry name" value="TetR_C_7"/>
    <property type="match status" value="1"/>
</dbReference>
<dbReference type="Pfam" id="PF00440">
    <property type="entry name" value="TetR_N"/>
    <property type="match status" value="1"/>
</dbReference>
<keyword evidence="3 5" id="KW-0238">DNA-binding</keyword>
<protein>
    <submittedName>
        <fullName evidence="7">TetR/AcrR family transcriptional regulator</fullName>
    </submittedName>
</protein>
<evidence type="ECO:0000259" key="6">
    <source>
        <dbReference type="PROSITE" id="PS50977"/>
    </source>
</evidence>
<dbReference type="PROSITE" id="PS01081">
    <property type="entry name" value="HTH_TETR_1"/>
    <property type="match status" value="1"/>
</dbReference>
<dbReference type="PROSITE" id="PS50977">
    <property type="entry name" value="HTH_TETR_2"/>
    <property type="match status" value="1"/>
</dbReference>
<dbReference type="InterPro" id="IPR001647">
    <property type="entry name" value="HTH_TetR"/>
</dbReference>
<dbReference type="RefSeq" id="WP_173532316.1">
    <property type="nucleotide sequence ID" value="NZ_CP054143.1"/>
</dbReference>
<feature type="domain" description="HTH tetR-type" evidence="6">
    <location>
        <begin position="9"/>
        <end position="69"/>
    </location>
</feature>
<evidence type="ECO:0000256" key="1">
    <source>
        <dbReference type="ARBA" id="ARBA00022491"/>
    </source>
</evidence>
<evidence type="ECO:0000313" key="7">
    <source>
        <dbReference type="EMBL" id="QKJ65808.1"/>
    </source>
</evidence>
<dbReference type="SUPFAM" id="SSF46689">
    <property type="entry name" value="Homeodomain-like"/>
    <property type="match status" value="1"/>
</dbReference>
<organism evidence="7 8">
    <name type="scientific">Deefgea piscis</name>
    <dbReference type="NCBI Taxonomy" id="2739061"/>
    <lineage>
        <taxon>Bacteria</taxon>
        <taxon>Pseudomonadati</taxon>
        <taxon>Pseudomonadota</taxon>
        <taxon>Betaproteobacteria</taxon>
        <taxon>Neisseriales</taxon>
        <taxon>Chitinibacteraceae</taxon>
        <taxon>Deefgea</taxon>
    </lineage>
</organism>
<dbReference type="FunFam" id="1.10.10.60:FF:000141">
    <property type="entry name" value="TetR family transcriptional regulator"/>
    <property type="match status" value="1"/>
</dbReference>
<keyword evidence="8" id="KW-1185">Reference proteome</keyword>
<dbReference type="PANTHER" id="PTHR30055">
    <property type="entry name" value="HTH-TYPE TRANSCRIPTIONAL REGULATOR RUTR"/>
    <property type="match status" value="1"/>
</dbReference>
<keyword evidence="2" id="KW-0805">Transcription regulation</keyword>
<proteinExistence type="predicted"/>
<dbReference type="AlphaFoldDB" id="A0A6M8SNQ3"/>
<dbReference type="InterPro" id="IPR023772">
    <property type="entry name" value="DNA-bd_HTH_TetR-type_CS"/>
</dbReference>
<dbReference type="GO" id="GO:0003700">
    <property type="term" value="F:DNA-binding transcription factor activity"/>
    <property type="evidence" value="ECO:0007669"/>
    <property type="project" value="TreeGrafter"/>
</dbReference>
<evidence type="ECO:0000256" key="5">
    <source>
        <dbReference type="PROSITE-ProRule" id="PRU00335"/>
    </source>
</evidence>
<dbReference type="InterPro" id="IPR050109">
    <property type="entry name" value="HTH-type_TetR-like_transc_reg"/>
</dbReference>
<evidence type="ECO:0000256" key="2">
    <source>
        <dbReference type="ARBA" id="ARBA00023015"/>
    </source>
</evidence>
<dbReference type="InterPro" id="IPR039536">
    <property type="entry name" value="TetR_C_Proteobacteria"/>
</dbReference>
<evidence type="ECO:0000313" key="8">
    <source>
        <dbReference type="Proteomes" id="UP000504844"/>
    </source>
</evidence>
<dbReference type="KEGG" id="dee:HQN60_03180"/>
<keyword evidence="4" id="KW-0804">Transcription</keyword>
<dbReference type="Gene3D" id="1.10.357.10">
    <property type="entry name" value="Tetracycline Repressor, domain 2"/>
    <property type="match status" value="1"/>
</dbReference>
<dbReference type="InterPro" id="IPR009057">
    <property type="entry name" value="Homeodomain-like_sf"/>
</dbReference>
<gene>
    <name evidence="7" type="ORF">HQN60_03180</name>
</gene>